<keyword evidence="1 2" id="KW-0378">Hydrolase</keyword>
<reference evidence="3 4" key="1">
    <citation type="submission" date="2013-10" db="EMBL/GenBank/DDBJ databases">
        <title>Salinisphaera orenii MK-B5 Genome Sequencing.</title>
        <authorList>
            <person name="Lai Q."/>
            <person name="Li C."/>
            <person name="Shao Z."/>
        </authorList>
    </citation>
    <scope>NUCLEOTIDE SEQUENCE [LARGE SCALE GENOMIC DNA]</scope>
    <source>
        <strain evidence="3 4">MK-B5</strain>
    </source>
</reference>
<name>A0A423PQ14_9GAMM</name>
<keyword evidence="3" id="KW-0436">Ligase</keyword>
<dbReference type="RefSeq" id="WP_123630901.1">
    <property type="nucleotide sequence ID" value="NZ_AYKH01000012.1"/>
</dbReference>
<dbReference type="GO" id="GO:0016874">
    <property type="term" value="F:ligase activity"/>
    <property type="evidence" value="ECO:0007669"/>
    <property type="project" value="UniProtKB-KW"/>
</dbReference>
<sequence length="178" mass="18995">MAGAGSRGGRLFFALWPDAATATDIDARAASLAIRGRRIARRRLHMTLAYHGLCDAAQARALVRRAEAIRVPAFDLMLDRCGGFERAGVAWLGPASPPSALHELASLLAPEGLDSAAFVPHVTIARRAEPPSRTSIAPLPWPVTGFHLVESAAGARSGAYRSRGYWPLTPRPIKRAGV</sequence>
<dbReference type="PANTHER" id="PTHR35561">
    <property type="entry name" value="RNA 2',3'-CYCLIC PHOSPHODIESTERASE"/>
    <property type="match status" value="1"/>
</dbReference>
<gene>
    <name evidence="3" type="ORF">SAOR_07635</name>
</gene>
<protein>
    <recommendedName>
        <fullName evidence="2">RNA 2',3'-cyclic phosphodiesterase</fullName>
        <shortName evidence="2">RNA 2',3'-CPDase</shortName>
        <ecNumber evidence="2">3.1.4.58</ecNumber>
    </recommendedName>
</protein>
<dbReference type="EC" id="3.1.4.58" evidence="2"/>
<evidence type="ECO:0000313" key="3">
    <source>
        <dbReference type="EMBL" id="ROO27699.1"/>
    </source>
</evidence>
<dbReference type="Gene3D" id="3.90.1140.10">
    <property type="entry name" value="Cyclic phosphodiesterase"/>
    <property type="match status" value="1"/>
</dbReference>
<keyword evidence="4" id="KW-1185">Reference proteome</keyword>
<accession>A0A423PQ14</accession>
<feature type="active site" description="Proton acceptor" evidence="2">
    <location>
        <position position="121"/>
    </location>
</feature>
<proteinExistence type="inferred from homology"/>
<comment type="catalytic activity">
    <reaction evidence="2">
        <text>a 3'-end 2',3'-cyclophospho-ribonucleotide-RNA + H2O = a 3'-end 2'-phospho-ribonucleotide-RNA + H(+)</text>
        <dbReference type="Rhea" id="RHEA:11828"/>
        <dbReference type="Rhea" id="RHEA-COMP:10464"/>
        <dbReference type="Rhea" id="RHEA-COMP:17353"/>
        <dbReference type="ChEBI" id="CHEBI:15377"/>
        <dbReference type="ChEBI" id="CHEBI:15378"/>
        <dbReference type="ChEBI" id="CHEBI:83064"/>
        <dbReference type="ChEBI" id="CHEBI:173113"/>
        <dbReference type="EC" id="3.1.4.58"/>
    </reaction>
</comment>
<evidence type="ECO:0000256" key="2">
    <source>
        <dbReference type="HAMAP-Rule" id="MF_01940"/>
    </source>
</evidence>
<dbReference type="AlphaFoldDB" id="A0A423PQ14"/>
<organism evidence="3 4">
    <name type="scientific">Salinisphaera orenii MK-B5</name>
    <dbReference type="NCBI Taxonomy" id="856730"/>
    <lineage>
        <taxon>Bacteria</taxon>
        <taxon>Pseudomonadati</taxon>
        <taxon>Pseudomonadota</taxon>
        <taxon>Gammaproteobacteria</taxon>
        <taxon>Salinisphaerales</taxon>
        <taxon>Salinisphaeraceae</taxon>
        <taxon>Salinisphaera</taxon>
    </lineage>
</organism>
<dbReference type="Pfam" id="PF13563">
    <property type="entry name" value="2_5_RNA_ligase2"/>
    <property type="match status" value="1"/>
</dbReference>
<dbReference type="SUPFAM" id="SSF55144">
    <property type="entry name" value="LigT-like"/>
    <property type="match status" value="1"/>
</dbReference>
<evidence type="ECO:0000313" key="4">
    <source>
        <dbReference type="Proteomes" id="UP000283993"/>
    </source>
</evidence>
<dbReference type="GO" id="GO:0004113">
    <property type="term" value="F:2',3'-cyclic-nucleotide 3'-phosphodiesterase activity"/>
    <property type="evidence" value="ECO:0007669"/>
    <property type="project" value="InterPro"/>
</dbReference>
<dbReference type="GO" id="GO:0008664">
    <property type="term" value="F:RNA 2',3'-cyclic 3'-phosphodiesterase activity"/>
    <property type="evidence" value="ECO:0007669"/>
    <property type="project" value="UniProtKB-EC"/>
</dbReference>
<dbReference type="InterPro" id="IPR009097">
    <property type="entry name" value="Cyclic_Pdiesterase"/>
</dbReference>
<feature type="short sequence motif" description="HXTX 2" evidence="2">
    <location>
        <begin position="121"/>
        <end position="124"/>
    </location>
</feature>
<feature type="short sequence motif" description="HXTX 1" evidence="2">
    <location>
        <begin position="45"/>
        <end position="48"/>
    </location>
</feature>
<comment type="function">
    <text evidence="2">Hydrolyzes RNA 2',3'-cyclic phosphodiester to an RNA 2'-phosphomonoester.</text>
</comment>
<dbReference type="HAMAP" id="MF_01940">
    <property type="entry name" value="RNA_CPDase"/>
    <property type="match status" value="1"/>
</dbReference>
<evidence type="ECO:0000256" key="1">
    <source>
        <dbReference type="ARBA" id="ARBA00022801"/>
    </source>
</evidence>
<dbReference type="Proteomes" id="UP000283993">
    <property type="component" value="Unassembled WGS sequence"/>
</dbReference>
<dbReference type="InterPro" id="IPR004175">
    <property type="entry name" value="RNA_CPDase"/>
</dbReference>
<dbReference type="EMBL" id="AYKH01000012">
    <property type="protein sequence ID" value="ROO27699.1"/>
    <property type="molecule type" value="Genomic_DNA"/>
</dbReference>
<comment type="similarity">
    <text evidence="2">Belongs to the 2H phosphoesterase superfamily. ThpR family.</text>
</comment>
<comment type="caution">
    <text evidence="3">The sequence shown here is derived from an EMBL/GenBank/DDBJ whole genome shotgun (WGS) entry which is preliminary data.</text>
</comment>
<dbReference type="PANTHER" id="PTHR35561:SF1">
    <property type="entry name" value="RNA 2',3'-CYCLIC PHOSPHODIESTERASE"/>
    <property type="match status" value="1"/>
</dbReference>
<feature type="active site" description="Proton donor" evidence="2">
    <location>
        <position position="45"/>
    </location>
</feature>